<name>A0ABS8SP14_DATST</name>
<feature type="non-terminal residue" evidence="2">
    <location>
        <position position="1"/>
    </location>
</feature>
<keyword evidence="3" id="KW-1185">Reference proteome</keyword>
<protein>
    <submittedName>
        <fullName evidence="2">Uncharacterized protein</fullName>
    </submittedName>
</protein>
<dbReference type="EMBL" id="JACEIK010000662">
    <property type="protein sequence ID" value="MCD7460590.1"/>
    <property type="molecule type" value="Genomic_DNA"/>
</dbReference>
<organism evidence="2 3">
    <name type="scientific">Datura stramonium</name>
    <name type="common">Jimsonweed</name>
    <name type="synonym">Common thornapple</name>
    <dbReference type="NCBI Taxonomy" id="4076"/>
    <lineage>
        <taxon>Eukaryota</taxon>
        <taxon>Viridiplantae</taxon>
        <taxon>Streptophyta</taxon>
        <taxon>Embryophyta</taxon>
        <taxon>Tracheophyta</taxon>
        <taxon>Spermatophyta</taxon>
        <taxon>Magnoliopsida</taxon>
        <taxon>eudicotyledons</taxon>
        <taxon>Gunneridae</taxon>
        <taxon>Pentapetalae</taxon>
        <taxon>asterids</taxon>
        <taxon>lamiids</taxon>
        <taxon>Solanales</taxon>
        <taxon>Solanaceae</taxon>
        <taxon>Solanoideae</taxon>
        <taxon>Datureae</taxon>
        <taxon>Datura</taxon>
    </lineage>
</organism>
<evidence type="ECO:0000313" key="3">
    <source>
        <dbReference type="Proteomes" id="UP000823775"/>
    </source>
</evidence>
<proteinExistence type="predicted"/>
<reference evidence="2 3" key="1">
    <citation type="journal article" date="2021" name="BMC Genomics">
        <title>Datura genome reveals duplications of psychoactive alkaloid biosynthetic genes and high mutation rate following tissue culture.</title>
        <authorList>
            <person name="Rajewski A."/>
            <person name="Carter-House D."/>
            <person name="Stajich J."/>
            <person name="Litt A."/>
        </authorList>
    </citation>
    <scope>NUCLEOTIDE SEQUENCE [LARGE SCALE GENOMIC DNA]</scope>
    <source>
        <strain evidence="2">AR-01</strain>
    </source>
</reference>
<evidence type="ECO:0000313" key="2">
    <source>
        <dbReference type="EMBL" id="MCD7460590.1"/>
    </source>
</evidence>
<sequence>TSENENVNEVNVVAPIEDGFQRDPEQVHRRYIPVGESIIQLKDKIQAAIVSREDLPVDRRFYVSWARNLRKDLKEFHRARSSQGIDSQKDVTYNRSSSS</sequence>
<feature type="region of interest" description="Disordered" evidence="1">
    <location>
        <begin position="77"/>
        <end position="99"/>
    </location>
</feature>
<evidence type="ECO:0000256" key="1">
    <source>
        <dbReference type="SAM" id="MobiDB-lite"/>
    </source>
</evidence>
<comment type="caution">
    <text evidence="2">The sequence shown here is derived from an EMBL/GenBank/DDBJ whole genome shotgun (WGS) entry which is preliminary data.</text>
</comment>
<accession>A0ABS8SP14</accession>
<gene>
    <name evidence="2" type="ORF">HAX54_043867</name>
</gene>
<dbReference type="Proteomes" id="UP000823775">
    <property type="component" value="Unassembled WGS sequence"/>
</dbReference>
<feature type="compositionally biased region" description="Polar residues" evidence="1">
    <location>
        <begin position="81"/>
        <end position="99"/>
    </location>
</feature>